<accession>R0MJB8</accession>
<gene>
    <name evidence="2" type="ORF">NBO_354g0002</name>
</gene>
<proteinExistence type="predicted"/>
<evidence type="ECO:0000313" key="3">
    <source>
        <dbReference type="Proteomes" id="UP000016927"/>
    </source>
</evidence>
<dbReference type="Proteomes" id="UP000016927">
    <property type="component" value="Unassembled WGS sequence"/>
</dbReference>
<keyword evidence="1" id="KW-0812">Transmembrane</keyword>
<evidence type="ECO:0000256" key="1">
    <source>
        <dbReference type="SAM" id="Phobius"/>
    </source>
</evidence>
<name>R0MJB8_NOSB1</name>
<dbReference type="HOGENOM" id="CLU_046454_0_0_1"/>
<protein>
    <submittedName>
        <fullName evidence="2">Uncharacterized protein</fullName>
    </submittedName>
</protein>
<reference evidence="2 3" key="1">
    <citation type="journal article" date="2013" name="BMC Genomics">
        <title>Comparative genomics of parasitic silkworm microsporidia reveal an association between genome expansion and host adaptation.</title>
        <authorList>
            <person name="Pan G."/>
            <person name="Xu J."/>
            <person name="Li T."/>
            <person name="Xia Q."/>
            <person name="Liu S.L."/>
            <person name="Zhang G."/>
            <person name="Li S."/>
            <person name="Li C."/>
            <person name="Liu H."/>
            <person name="Yang L."/>
            <person name="Liu T."/>
            <person name="Zhang X."/>
            <person name="Wu Z."/>
            <person name="Fan W."/>
            <person name="Dang X."/>
            <person name="Xiang H."/>
            <person name="Tao M."/>
            <person name="Li Y."/>
            <person name="Hu J."/>
            <person name="Li Z."/>
            <person name="Lin L."/>
            <person name="Luo J."/>
            <person name="Geng L."/>
            <person name="Wang L."/>
            <person name="Long M."/>
            <person name="Wan Y."/>
            <person name="He N."/>
            <person name="Zhang Z."/>
            <person name="Lu C."/>
            <person name="Keeling P.J."/>
            <person name="Wang J."/>
            <person name="Xiang Z."/>
            <person name="Zhou Z."/>
        </authorList>
    </citation>
    <scope>NUCLEOTIDE SEQUENCE [LARGE SCALE GENOMIC DNA]</scope>
    <source>
        <strain evidence="3">CQ1 / CVCC 102059</strain>
    </source>
</reference>
<keyword evidence="1" id="KW-0472">Membrane</keyword>
<keyword evidence="1" id="KW-1133">Transmembrane helix</keyword>
<dbReference type="VEuPathDB" id="MicrosporidiaDB:NBO_354g0002"/>
<dbReference type="AlphaFoldDB" id="R0MJB8"/>
<sequence length="469" mass="53321">MKKFENEGMVPSENNFTGSKENRTEIFMSKSSINNHNLSSSESIVKTVDLSSKSIEINMDYYLFIEDVKNLTVETWRNLADKQDLKDLSNEKDARFRMTDCYLICQSLNLHYIPFIKNISSFQDKINEPHNIEEKNTIVISVMDSLKSYLEPTLNLFETDVKDLQAVNEINLHGFIFTKFGNFNIAGDTIYNTIRKYFEKLYMTVLQFSPKGLTENEKNKKVEILKQINNSYQKIGEKLGIPINENTAVLSLYEKQNLSVGLNNEIYVNTSSAANDLSNNEFNIFNESIKQNESSNWTEDIGAIEQQENNSLDIKDFLTNEHITNAGLTSNKNLNVDLNDNHVDGSTLASIPSLVNSLNTFNDNKREVAESFDRTRDKTEIEQRDANIDNKTGIHIHNLSTTSTEGNLNVIEPASSNIWLAIGLPIIGLMLVVSFAAVYLLKKCKKMKGKARKENEDTQLEEIMPINNS</sequence>
<organism evidence="2 3">
    <name type="scientific">Nosema bombycis (strain CQ1 / CVCC 102059)</name>
    <name type="common">Microsporidian parasite</name>
    <name type="synonym">Pebrine of silkworm</name>
    <dbReference type="NCBI Taxonomy" id="578461"/>
    <lineage>
        <taxon>Eukaryota</taxon>
        <taxon>Fungi</taxon>
        <taxon>Fungi incertae sedis</taxon>
        <taxon>Microsporidia</taxon>
        <taxon>Nosematidae</taxon>
        <taxon>Nosema</taxon>
    </lineage>
</organism>
<evidence type="ECO:0000313" key="2">
    <source>
        <dbReference type="EMBL" id="EOB12858.1"/>
    </source>
</evidence>
<dbReference type="EMBL" id="KB909262">
    <property type="protein sequence ID" value="EOB12858.1"/>
    <property type="molecule type" value="Genomic_DNA"/>
</dbReference>
<keyword evidence="3" id="KW-1185">Reference proteome</keyword>
<feature type="transmembrane region" description="Helical" evidence="1">
    <location>
        <begin position="418"/>
        <end position="441"/>
    </location>
</feature>